<dbReference type="OrthoDB" id="2449087at2759"/>
<evidence type="ECO:0000313" key="3">
    <source>
        <dbReference type="Proteomes" id="UP000789405"/>
    </source>
</evidence>
<sequence>MGDAVIAKEDRCTHELFINTQELTREGFSNIFECYKKGIARLGAILCQDVYKTEARVIKGRCKRNIRVHKLAILPSQTSQRQNNQTENNELQQQSHENNNCIRRHHRITTNNEKEVLESILNYDAFPEDIAIETLHKLHDISSEWDMQSA</sequence>
<comment type="caution">
    <text evidence="2">The sequence shown here is derived from an EMBL/GenBank/DDBJ whole genome shotgun (WGS) entry which is preliminary data.</text>
</comment>
<organism evidence="2 3">
    <name type="scientific">Dentiscutata erythropus</name>
    <dbReference type="NCBI Taxonomy" id="1348616"/>
    <lineage>
        <taxon>Eukaryota</taxon>
        <taxon>Fungi</taxon>
        <taxon>Fungi incertae sedis</taxon>
        <taxon>Mucoromycota</taxon>
        <taxon>Glomeromycotina</taxon>
        <taxon>Glomeromycetes</taxon>
        <taxon>Diversisporales</taxon>
        <taxon>Gigasporaceae</taxon>
        <taxon>Dentiscutata</taxon>
    </lineage>
</organism>
<protein>
    <submittedName>
        <fullName evidence="2">17963_t:CDS:1</fullName>
    </submittedName>
</protein>
<dbReference type="AlphaFoldDB" id="A0A9N9N6U4"/>
<evidence type="ECO:0000256" key="1">
    <source>
        <dbReference type="SAM" id="MobiDB-lite"/>
    </source>
</evidence>
<reference evidence="2" key="1">
    <citation type="submission" date="2021-06" db="EMBL/GenBank/DDBJ databases">
        <authorList>
            <person name="Kallberg Y."/>
            <person name="Tangrot J."/>
            <person name="Rosling A."/>
        </authorList>
    </citation>
    <scope>NUCLEOTIDE SEQUENCE</scope>
    <source>
        <strain evidence="2">MA453B</strain>
    </source>
</reference>
<accession>A0A9N9N6U4</accession>
<keyword evidence="3" id="KW-1185">Reference proteome</keyword>
<dbReference type="Proteomes" id="UP000789405">
    <property type="component" value="Unassembled WGS sequence"/>
</dbReference>
<feature type="region of interest" description="Disordered" evidence="1">
    <location>
        <begin position="74"/>
        <end position="103"/>
    </location>
</feature>
<proteinExistence type="predicted"/>
<dbReference type="EMBL" id="CAJVPY010009291">
    <property type="protein sequence ID" value="CAG8706948.1"/>
    <property type="molecule type" value="Genomic_DNA"/>
</dbReference>
<evidence type="ECO:0000313" key="2">
    <source>
        <dbReference type="EMBL" id="CAG8706948.1"/>
    </source>
</evidence>
<feature type="compositionally biased region" description="Low complexity" evidence="1">
    <location>
        <begin position="76"/>
        <end position="95"/>
    </location>
</feature>
<gene>
    <name evidence="2" type="ORF">DERYTH_LOCUS13343</name>
</gene>
<name>A0A9N9N6U4_9GLOM</name>